<proteinExistence type="predicted"/>
<gene>
    <name evidence="2" type="ORF">GWI33_010676</name>
</gene>
<dbReference type="AlphaFoldDB" id="A0A834IUQ2"/>
<protein>
    <submittedName>
        <fullName evidence="2">Uncharacterized protein</fullName>
    </submittedName>
</protein>
<keyword evidence="1" id="KW-0175">Coiled coil</keyword>
<name>A0A834IUQ2_RHYFE</name>
<evidence type="ECO:0000256" key="1">
    <source>
        <dbReference type="SAM" id="Coils"/>
    </source>
</evidence>
<keyword evidence="3" id="KW-1185">Reference proteome</keyword>
<organism evidence="2 3">
    <name type="scientific">Rhynchophorus ferrugineus</name>
    <name type="common">Red palm weevil</name>
    <name type="synonym">Curculio ferrugineus</name>
    <dbReference type="NCBI Taxonomy" id="354439"/>
    <lineage>
        <taxon>Eukaryota</taxon>
        <taxon>Metazoa</taxon>
        <taxon>Ecdysozoa</taxon>
        <taxon>Arthropoda</taxon>
        <taxon>Hexapoda</taxon>
        <taxon>Insecta</taxon>
        <taxon>Pterygota</taxon>
        <taxon>Neoptera</taxon>
        <taxon>Endopterygota</taxon>
        <taxon>Coleoptera</taxon>
        <taxon>Polyphaga</taxon>
        <taxon>Cucujiformia</taxon>
        <taxon>Curculionidae</taxon>
        <taxon>Dryophthorinae</taxon>
        <taxon>Rhynchophorus</taxon>
    </lineage>
</organism>
<dbReference type="Proteomes" id="UP000625711">
    <property type="component" value="Unassembled WGS sequence"/>
</dbReference>
<accession>A0A834IUQ2</accession>
<feature type="coiled-coil region" evidence="1">
    <location>
        <begin position="87"/>
        <end position="308"/>
    </location>
</feature>
<sequence length="320" mass="37692">MATEIEMESNRSTGNVNKQLLENQSFLYNENQRLQENVRRLSKHLDELKKNSVDPKVLEHLMSEKGNLIALNDTLKKKIKELKSLPASITKEDLEKHQTEKQELLQSIDELDIVLSRINNRSEAFEFTLPKESTVQKLCDTLTKRLEEEQQRSDEALETIRRLRDDDEKMMLKDKISDLKQLITDLEVENTKMKFETEQLADEIQRQKINVEDAAKDIRELKKEKYRLEDEVDKLKQNISDLENDKLNLKKDMIEELTEANRAKRVSADTEIALQHISEAYENKRKEVAKYQKQLDEANTIIKAFREQFDKSDTLKSWNQ</sequence>
<dbReference type="OrthoDB" id="6710262at2759"/>
<dbReference type="EMBL" id="JAACXV010000055">
    <property type="protein sequence ID" value="KAF7285427.1"/>
    <property type="molecule type" value="Genomic_DNA"/>
</dbReference>
<comment type="caution">
    <text evidence="2">The sequence shown here is derived from an EMBL/GenBank/DDBJ whole genome shotgun (WGS) entry which is preliminary data.</text>
</comment>
<feature type="coiled-coil region" evidence="1">
    <location>
        <begin position="17"/>
        <end position="51"/>
    </location>
</feature>
<evidence type="ECO:0000313" key="2">
    <source>
        <dbReference type="EMBL" id="KAF7285427.1"/>
    </source>
</evidence>
<reference evidence="2" key="1">
    <citation type="submission" date="2020-08" db="EMBL/GenBank/DDBJ databases">
        <title>Genome sequencing and assembly of the red palm weevil Rhynchophorus ferrugineus.</title>
        <authorList>
            <person name="Dias G.B."/>
            <person name="Bergman C.M."/>
            <person name="Manee M."/>
        </authorList>
    </citation>
    <scope>NUCLEOTIDE SEQUENCE</scope>
    <source>
        <strain evidence="2">AA-2017</strain>
        <tissue evidence="2">Whole larva</tissue>
    </source>
</reference>
<evidence type="ECO:0000313" key="3">
    <source>
        <dbReference type="Proteomes" id="UP000625711"/>
    </source>
</evidence>